<evidence type="ECO:0000313" key="1">
    <source>
        <dbReference type="EMBL" id="KAK3702009.1"/>
    </source>
</evidence>
<comment type="caution">
    <text evidence="1">The sequence shown here is derived from an EMBL/GenBank/DDBJ whole genome shotgun (WGS) entry which is preliminary data.</text>
</comment>
<name>A0ACC3MRD5_9PEZI</name>
<keyword evidence="2" id="KW-1185">Reference proteome</keyword>
<gene>
    <name evidence="1" type="ORF">LTR37_015123</name>
</gene>
<sequence length="191" mass="20979">MLDFPNLLAEHSYLDLDIADEQNWTTLDRVAAVGTSPEVNRLVRLGANPHQEALPLRWKAIHQAVFHGNAGTFEALLPEYGSGAASMIDERGWTLLHIAASADHSDMIRRLLEMGSDPEAQSKPFNSHMPEVLHSRSCTPQEAAAAQSQERSSRYLGILQDLGLATGYVIVGEDGDVDEEAEFWEAQESLG</sequence>
<dbReference type="Proteomes" id="UP001281147">
    <property type="component" value="Unassembled WGS sequence"/>
</dbReference>
<dbReference type="EMBL" id="JAUTXU010000166">
    <property type="protein sequence ID" value="KAK3702009.1"/>
    <property type="molecule type" value="Genomic_DNA"/>
</dbReference>
<reference evidence="1" key="1">
    <citation type="submission" date="2023-07" db="EMBL/GenBank/DDBJ databases">
        <title>Black Yeasts Isolated from many extreme environments.</title>
        <authorList>
            <person name="Coleine C."/>
            <person name="Stajich J.E."/>
            <person name="Selbmann L."/>
        </authorList>
    </citation>
    <scope>NUCLEOTIDE SEQUENCE</scope>
    <source>
        <strain evidence="1">CCFEE 5714</strain>
    </source>
</reference>
<evidence type="ECO:0000313" key="2">
    <source>
        <dbReference type="Proteomes" id="UP001281147"/>
    </source>
</evidence>
<accession>A0ACC3MRD5</accession>
<organism evidence="1 2">
    <name type="scientific">Vermiconidia calcicola</name>
    <dbReference type="NCBI Taxonomy" id="1690605"/>
    <lineage>
        <taxon>Eukaryota</taxon>
        <taxon>Fungi</taxon>
        <taxon>Dikarya</taxon>
        <taxon>Ascomycota</taxon>
        <taxon>Pezizomycotina</taxon>
        <taxon>Dothideomycetes</taxon>
        <taxon>Dothideomycetidae</taxon>
        <taxon>Mycosphaerellales</taxon>
        <taxon>Extremaceae</taxon>
        <taxon>Vermiconidia</taxon>
    </lineage>
</organism>
<protein>
    <submittedName>
        <fullName evidence="1">Uncharacterized protein</fullName>
    </submittedName>
</protein>
<proteinExistence type="predicted"/>